<sequence>MGRLLSLALAVAALACTHPRELVPGPGAQTAPGRPRTAEETVEGVHVQVDSDAWRSSPVREVLSPVRVTLENGSARALRVSYGQFTLGGPSGFRLAALPPYQVVAQDVAASGAAVPPGFVGQNYFVAPWAARFYRGVAPWYGPFPYDPLYYDRWYGAWPTNLPNDEVLRHALPEGVLQAGGKVSGFLYFKDQPPGTALTFYAALVDGNTGEAFGTVAIPFTVK</sequence>
<evidence type="ECO:0000313" key="2">
    <source>
        <dbReference type="Proteomes" id="UP000503640"/>
    </source>
</evidence>
<reference evidence="2" key="1">
    <citation type="journal article" date="2020" name="Appl. Environ. Microbiol.">
        <title>Diazotrophic Anaeromyxobacter Isolates from Soils.</title>
        <authorList>
            <person name="Masuda Y."/>
            <person name="Yamanaka H."/>
            <person name="Xu Z.X."/>
            <person name="Shiratori Y."/>
            <person name="Aono T."/>
            <person name="Amachi S."/>
            <person name="Senoo K."/>
            <person name="Itoh H."/>
        </authorList>
    </citation>
    <scope>NUCLEOTIDE SEQUENCE [LARGE SCALE GENOMIC DNA]</scope>
    <source>
        <strain evidence="2">R267</strain>
    </source>
</reference>
<evidence type="ECO:0008006" key="3">
    <source>
        <dbReference type="Google" id="ProtNLM"/>
    </source>
</evidence>
<dbReference type="PROSITE" id="PS51257">
    <property type="entry name" value="PROKAR_LIPOPROTEIN"/>
    <property type="match status" value="1"/>
</dbReference>
<dbReference type="EMBL" id="BJTG01000007">
    <property type="protein sequence ID" value="GEJ58199.1"/>
    <property type="molecule type" value="Genomic_DNA"/>
</dbReference>
<dbReference type="RefSeq" id="WP_176066535.1">
    <property type="nucleotide sequence ID" value="NZ_BJTG01000007.1"/>
</dbReference>
<organism evidence="1 2">
    <name type="scientific">Anaeromyxobacter diazotrophicus</name>
    <dbReference type="NCBI Taxonomy" id="2590199"/>
    <lineage>
        <taxon>Bacteria</taxon>
        <taxon>Pseudomonadati</taxon>
        <taxon>Myxococcota</taxon>
        <taxon>Myxococcia</taxon>
        <taxon>Myxococcales</taxon>
        <taxon>Cystobacterineae</taxon>
        <taxon>Anaeromyxobacteraceae</taxon>
        <taxon>Anaeromyxobacter</taxon>
    </lineage>
</organism>
<protein>
    <recommendedName>
        <fullName evidence="3">Lipoprotein</fullName>
    </recommendedName>
</protein>
<name>A0A7I9VPX2_9BACT</name>
<keyword evidence="2" id="KW-1185">Reference proteome</keyword>
<gene>
    <name evidence="1" type="ORF">AMYX_29400</name>
</gene>
<proteinExistence type="predicted"/>
<dbReference type="Proteomes" id="UP000503640">
    <property type="component" value="Unassembled WGS sequence"/>
</dbReference>
<dbReference type="AlphaFoldDB" id="A0A7I9VPX2"/>
<comment type="caution">
    <text evidence="1">The sequence shown here is derived from an EMBL/GenBank/DDBJ whole genome shotgun (WGS) entry which is preliminary data.</text>
</comment>
<accession>A0A7I9VPX2</accession>
<evidence type="ECO:0000313" key="1">
    <source>
        <dbReference type="EMBL" id="GEJ58199.1"/>
    </source>
</evidence>